<evidence type="ECO:0000313" key="4">
    <source>
        <dbReference type="EMBL" id="MCL6422541.1"/>
    </source>
</evidence>
<keyword evidence="5" id="KW-1185">Reference proteome</keyword>
<dbReference type="NCBIfam" id="TIGR02824">
    <property type="entry name" value="quinone_pig3"/>
    <property type="match status" value="1"/>
</dbReference>
<dbReference type="Pfam" id="PF00107">
    <property type="entry name" value="ADH_zinc_N"/>
    <property type="match status" value="1"/>
</dbReference>
<dbReference type="InterPro" id="IPR013154">
    <property type="entry name" value="ADH-like_N"/>
</dbReference>
<evidence type="ECO:0000256" key="1">
    <source>
        <dbReference type="ARBA" id="ARBA00022857"/>
    </source>
</evidence>
<dbReference type="Gene3D" id="3.40.50.720">
    <property type="entry name" value="NAD(P)-binding Rossmann-like Domain"/>
    <property type="match status" value="1"/>
</dbReference>
<accession>A0ABT0QY05</accession>
<protein>
    <submittedName>
        <fullName evidence="4">NAD(P)H-quinone oxidoreductase</fullName>
    </submittedName>
</protein>
<feature type="domain" description="Enoyl reductase (ER)" evidence="3">
    <location>
        <begin position="7"/>
        <end position="326"/>
    </location>
</feature>
<sequence length="329" mass="33876">MRAIEIHDRTLRLADVPEPVPRPGEVLVDVVAAGVNRADVAQAAGKYPPPPGASPLPGLEVSGRRRDTGEEVVALLTGGGYAQTVAVPEEQILAAPEGIDLRDAAGLVEVAATVVSNLVIEGGLTGSGRRLSPWPASRSAEPQRVLIHGGTGGIGSFAIQLARALGAHVMTTVGSDEAVRAARELGADEAWNRRTTDVAAAVGDGSADGTGADIILDVVGGSALEENVAMLREHGRLVIIGTLGGARGTLDVGALMSKRARVVGTTLRLRAVADKGRILQVTQDLVWPMIASGAIRVPVQARFPLAEASAAHRVLTDGGHLGKVILEVE</sequence>
<dbReference type="InterPro" id="IPR014189">
    <property type="entry name" value="Quinone_OxRdtase_PIG3"/>
</dbReference>
<dbReference type="EMBL" id="JAKNCJ010000001">
    <property type="protein sequence ID" value="MCL6422541.1"/>
    <property type="molecule type" value="Genomic_DNA"/>
</dbReference>
<dbReference type="InterPro" id="IPR011032">
    <property type="entry name" value="GroES-like_sf"/>
</dbReference>
<comment type="caution">
    <text evidence="4">The sequence shown here is derived from an EMBL/GenBank/DDBJ whole genome shotgun (WGS) entry which is preliminary data.</text>
</comment>
<keyword evidence="1" id="KW-0521">NADP</keyword>
<evidence type="ECO:0000259" key="3">
    <source>
        <dbReference type="SMART" id="SM00829"/>
    </source>
</evidence>
<reference evidence="4" key="1">
    <citation type="submission" date="2022-02" db="EMBL/GenBank/DDBJ databases">
        <authorList>
            <person name="Lee M."/>
            <person name="Kim S.-J."/>
            <person name="Jung M.-Y."/>
        </authorList>
    </citation>
    <scope>NUCLEOTIDE SEQUENCE</scope>
    <source>
        <strain evidence="4">JHP9</strain>
    </source>
</reference>
<dbReference type="Gene3D" id="3.90.180.10">
    <property type="entry name" value="Medium-chain alcohol dehydrogenases, catalytic domain"/>
    <property type="match status" value="1"/>
</dbReference>
<dbReference type="RefSeq" id="WP_249736637.1">
    <property type="nucleotide sequence ID" value="NZ_JAKNCJ010000001.1"/>
</dbReference>
<dbReference type="SMART" id="SM00829">
    <property type="entry name" value="PKS_ER"/>
    <property type="match status" value="1"/>
</dbReference>
<dbReference type="SUPFAM" id="SSF51735">
    <property type="entry name" value="NAD(P)-binding Rossmann-fold domains"/>
    <property type="match status" value="1"/>
</dbReference>
<dbReference type="Pfam" id="PF08240">
    <property type="entry name" value="ADH_N"/>
    <property type="match status" value="1"/>
</dbReference>
<evidence type="ECO:0000313" key="5">
    <source>
        <dbReference type="Proteomes" id="UP001203761"/>
    </source>
</evidence>
<dbReference type="Proteomes" id="UP001203761">
    <property type="component" value="Unassembled WGS sequence"/>
</dbReference>
<dbReference type="PANTHER" id="PTHR48106:SF8">
    <property type="entry name" value="OS02G0805600 PROTEIN"/>
    <property type="match status" value="1"/>
</dbReference>
<dbReference type="InterPro" id="IPR020843">
    <property type="entry name" value="ER"/>
</dbReference>
<dbReference type="InterPro" id="IPR036291">
    <property type="entry name" value="NAD(P)-bd_dom_sf"/>
</dbReference>
<proteinExistence type="predicted"/>
<dbReference type="PANTHER" id="PTHR48106">
    <property type="entry name" value="QUINONE OXIDOREDUCTASE PIG3-RELATED"/>
    <property type="match status" value="1"/>
</dbReference>
<name>A0ABT0QY05_9MICO</name>
<keyword evidence="2" id="KW-0560">Oxidoreductase</keyword>
<dbReference type="CDD" id="cd05276">
    <property type="entry name" value="p53_inducible_oxidoreductase"/>
    <property type="match status" value="1"/>
</dbReference>
<dbReference type="SUPFAM" id="SSF50129">
    <property type="entry name" value="GroES-like"/>
    <property type="match status" value="1"/>
</dbReference>
<gene>
    <name evidence="4" type="ORF">Bequi_03935</name>
</gene>
<evidence type="ECO:0000256" key="2">
    <source>
        <dbReference type="ARBA" id="ARBA00023002"/>
    </source>
</evidence>
<organism evidence="4 5">
    <name type="scientific">Brachybacterium equifaecis</name>
    <dbReference type="NCBI Taxonomy" id="2910770"/>
    <lineage>
        <taxon>Bacteria</taxon>
        <taxon>Bacillati</taxon>
        <taxon>Actinomycetota</taxon>
        <taxon>Actinomycetes</taxon>
        <taxon>Micrococcales</taxon>
        <taxon>Dermabacteraceae</taxon>
        <taxon>Brachybacterium</taxon>
    </lineage>
</organism>
<dbReference type="InterPro" id="IPR013149">
    <property type="entry name" value="ADH-like_C"/>
</dbReference>